<dbReference type="RefSeq" id="WP_345364705.1">
    <property type="nucleotide sequence ID" value="NZ_BAABII010000012.1"/>
</dbReference>
<comment type="caution">
    <text evidence="2">The sequence shown here is derived from an EMBL/GenBank/DDBJ whole genome shotgun (WGS) entry which is preliminary data.</text>
</comment>
<dbReference type="Pfam" id="PF04149">
    <property type="entry name" value="DUF397"/>
    <property type="match status" value="1"/>
</dbReference>
<proteinExistence type="predicted"/>
<evidence type="ECO:0000259" key="1">
    <source>
        <dbReference type="Pfam" id="PF04149"/>
    </source>
</evidence>
<feature type="domain" description="DUF397" evidence="1">
    <location>
        <begin position="10"/>
        <end position="59"/>
    </location>
</feature>
<evidence type="ECO:0000313" key="2">
    <source>
        <dbReference type="EMBL" id="MEY8039199.1"/>
    </source>
</evidence>
<keyword evidence="3" id="KW-1185">Reference proteome</keyword>
<protein>
    <submittedName>
        <fullName evidence="2">DUF397 domain-containing protein</fullName>
    </submittedName>
</protein>
<organism evidence="2 3">
    <name type="scientific">Saccharopolyspora cebuensis</name>
    <dbReference type="NCBI Taxonomy" id="418759"/>
    <lineage>
        <taxon>Bacteria</taxon>
        <taxon>Bacillati</taxon>
        <taxon>Actinomycetota</taxon>
        <taxon>Actinomycetes</taxon>
        <taxon>Pseudonocardiales</taxon>
        <taxon>Pseudonocardiaceae</taxon>
        <taxon>Saccharopolyspora</taxon>
    </lineage>
</organism>
<dbReference type="EMBL" id="JBGEHV010000009">
    <property type="protein sequence ID" value="MEY8039199.1"/>
    <property type="molecule type" value="Genomic_DNA"/>
</dbReference>
<dbReference type="InterPro" id="IPR007278">
    <property type="entry name" value="DUF397"/>
</dbReference>
<name>A0ABV4CDM0_9PSEU</name>
<sequence length="65" mass="6941">MLTQHGARYWRTSSYSGGTNCVEVGRIGGRAAVRDTKDRVAGFFTASAPQWAAFVSAVKGGRFDG</sequence>
<evidence type="ECO:0000313" key="3">
    <source>
        <dbReference type="Proteomes" id="UP001564626"/>
    </source>
</evidence>
<dbReference type="Proteomes" id="UP001564626">
    <property type="component" value="Unassembled WGS sequence"/>
</dbReference>
<gene>
    <name evidence="2" type="ORF">AB8O55_07295</name>
</gene>
<accession>A0ABV4CDM0</accession>
<reference evidence="2 3" key="1">
    <citation type="submission" date="2024-08" db="EMBL/GenBank/DDBJ databases">
        <title>Genome mining of Saccharopolyspora cebuensis PGLac3 from Nigerian medicinal plant.</title>
        <authorList>
            <person name="Ezeobiora C.E."/>
            <person name="Igbokwe N.H."/>
            <person name="Amin D.H."/>
            <person name="Mendie U.E."/>
        </authorList>
    </citation>
    <scope>NUCLEOTIDE SEQUENCE [LARGE SCALE GENOMIC DNA]</scope>
    <source>
        <strain evidence="2 3">PGLac3</strain>
    </source>
</reference>